<dbReference type="InterPro" id="IPR003722">
    <property type="entry name" value="Cbl_synth_CobH/CbiC"/>
</dbReference>
<proteinExistence type="inferred from homology"/>
<dbReference type="Proteomes" id="UP000470302">
    <property type="component" value="Unassembled WGS sequence"/>
</dbReference>
<dbReference type="InterPro" id="IPR036588">
    <property type="entry name" value="CobH/CbiC_sf"/>
</dbReference>
<dbReference type="SUPFAM" id="SSF63965">
    <property type="entry name" value="Precorrin-8X methylmutase CbiC/CobH"/>
    <property type="match status" value="1"/>
</dbReference>
<dbReference type="GO" id="GO:0016993">
    <property type="term" value="F:precorrin-8X methylmutase activity"/>
    <property type="evidence" value="ECO:0007669"/>
    <property type="project" value="InterPro"/>
</dbReference>
<keyword evidence="4" id="KW-0413">Isomerase</keyword>
<reference evidence="6 7" key="1">
    <citation type="submission" date="2020-01" db="EMBL/GenBank/DDBJ databases">
        <title>Novel species isolated from a subtropical stream in China.</title>
        <authorList>
            <person name="Lu H."/>
        </authorList>
    </citation>
    <scope>NUCLEOTIDE SEQUENCE [LARGE SCALE GENOMIC DNA]</scope>
    <source>
        <strain evidence="6 7">FT82W</strain>
    </source>
</reference>
<accession>A0A845G6F6</accession>
<dbReference type="RefSeq" id="WP_117012518.1">
    <property type="nucleotide sequence ID" value="NZ_WWCW01000075.1"/>
</dbReference>
<evidence type="ECO:0000313" key="6">
    <source>
        <dbReference type="EMBL" id="MYM89451.1"/>
    </source>
</evidence>
<dbReference type="GO" id="GO:0009236">
    <property type="term" value="P:cobalamin biosynthetic process"/>
    <property type="evidence" value="ECO:0007669"/>
    <property type="project" value="UniProtKB-UniPathway"/>
</dbReference>
<evidence type="ECO:0000256" key="3">
    <source>
        <dbReference type="ARBA" id="ARBA00022573"/>
    </source>
</evidence>
<dbReference type="AlphaFoldDB" id="A0A845G6F6"/>
<protein>
    <submittedName>
        <fullName evidence="6">Precorrin-8X methylmutase</fullName>
    </submittedName>
</protein>
<evidence type="ECO:0000313" key="7">
    <source>
        <dbReference type="Proteomes" id="UP000470302"/>
    </source>
</evidence>
<dbReference type="PANTHER" id="PTHR43588:SF1">
    <property type="entry name" value="COBALT-PRECORRIN-8 METHYLMUTASE"/>
    <property type="match status" value="1"/>
</dbReference>
<organism evidence="6 7">
    <name type="scientific">Duganella vulcania</name>
    <dbReference type="NCBI Taxonomy" id="2692166"/>
    <lineage>
        <taxon>Bacteria</taxon>
        <taxon>Pseudomonadati</taxon>
        <taxon>Pseudomonadota</taxon>
        <taxon>Betaproteobacteria</taxon>
        <taxon>Burkholderiales</taxon>
        <taxon>Oxalobacteraceae</taxon>
        <taxon>Telluria group</taxon>
        <taxon>Duganella</taxon>
    </lineage>
</organism>
<sequence length="225" mass="23882">MSTVNTVTEQLTRAGQAIEHDSFAIIDAEAGPHGYTESQWPIVRRMIHANADFDFNGLTAFHADAVEAGIDAMLAGGAPVVADVEMICSGLSQPRLAHFGMKTHQFISDADVIATAQKEDTTRAVQAMRKAHRLGLLDKAVIGIGNAPTALIELVRLIREEGVRPALVVGMPVGFVSAAESKDLMAEVGDVPWIVIRGRKGGSTLVVATLHALLALAEARQKAMA</sequence>
<evidence type="ECO:0000256" key="4">
    <source>
        <dbReference type="ARBA" id="ARBA00023235"/>
    </source>
</evidence>
<dbReference type="Gene3D" id="3.40.50.10230">
    <property type="entry name" value="Cobalamin biosynthesis CobH/CbiC, precorrin-8X methylmutase"/>
    <property type="match status" value="1"/>
</dbReference>
<evidence type="ECO:0000256" key="2">
    <source>
        <dbReference type="ARBA" id="ARBA00009774"/>
    </source>
</evidence>
<comment type="similarity">
    <text evidence="2">Belongs to the CobH/CbiC family.</text>
</comment>
<dbReference type="Pfam" id="PF02570">
    <property type="entry name" value="CbiC"/>
    <property type="match status" value="1"/>
</dbReference>
<evidence type="ECO:0000256" key="1">
    <source>
        <dbReference type="ARBA" id="ARBA00004953"/>
    </source>
</evidence>
<comment type="caution">
    <text evidence="6">The sequence shown here is derived from an EMBL/GenBank/DDBJ whole genome shotgun (WGS) entry which is preliminary data.</text>
</comment>
<dbReference type="EMBL" id="WWCW01000075">
    <property type="protein sequence ID" value="MYM89451.1"/>
    <property type="molecule type" value="Genomic_DNA"/>
</dbReference>
<gene>
    <name evidence="6" type="ORF">GTP91_20025</name>
</gene>
<dbReference type="UniPathway" id="UPA00148"/>
<comment type="pathway">
    <text evidence="1">Cofactor biosynthesis; adenosylcobalamin biosynthesis.</text>
</comment>
<name>A0A845G6F6_9BURK</name>
<feature type="domain" description="Cobalamin biosynthesis precorrin-8X methylmutase CobH/CbiC" evidence="5">
    <location>
        <begin position="18"/>
        <end position="215"/>
    </location>
</feature>
<dbReference type="PANTHER" id="PTHR43588">
    <property type="entry name" value="COBALT-PRECORRIN-8 METHYLMUTASE"/>
    <property type="match status" value="1"/>
</dbReference>
<evidence type="ECO:0000259" key="5">
    <source>
        <dbReference type="Pfam" id="PF02570"/>
    </source>
</evidence>
<keyword evidence="3" id="KW-0169">Cobalamin biosynthesis</keyword>